<protein>
    <recommendedName>
        <fullName evidence="3">F-box domain-containing protein</fullName>
    </recommendedName>
</protein>
<keyword evidence="2" id="KW-1185">Reference proteome</keyword>
<evidence type="ECO:0008006" key="3">
    <source>
        <dbReference type="Google" id="ProtNLM"/>
    </source>
</evidence>
<proteinExistence type="predicted"/>
<dbReference type="Proteomes" id="UP000562682">
    <property type="component" value="Unassembled WGS sequence"/>
</dbReference>
<name>A0A8H5U8L8_9HYPO</name>
<evidence type="ECO:0000313" key="1">
    <source>
        <dbReference type="EMBL" id="KAF5684788.1"/>
    </source>
</evidence>
<organism evidence="1 2">
    <name type="scientific">Fusarium denticulatum</name>
    <dbReference type="NCBI Taxonomy" id="48507"/>
    <lineage>
        <taxon>Eukaryota</taxon>
        <taxon>Fungi</taxon>
        <taxon>Dikarya</taxon>
        <taxon>Ascomycota</taxon>
        <taxon>Pezizomycotina</taxon>
        <taxon>Sordariomycetes</taxon>
        <taxon>Hypocreomycetidae</taxon>
        <taxon>Hypocreales</taxon>
        <taxon>Nectriaceae</taxon>
        <taxon>Fusarium</taxon>
        <taxon>Fusarium fujikuroi species complex</taxon>
    </lineage>
</organism>
<dbReference type="AlphaFoldDB" id="A0A8H5U8L8"/>
<dbReference type="EMBL" id="JAAOAK010000175">
    <property type="protein sequence ID" value="KAF5684788.1"/>
    <property type="molecule type" value="Genomic_DNA"/>
</dbReference>
<accession>A0A8H5U8L8</accession>
<gene>
    <name evidence="1" type="ORF">FDENT_6591</name>
</gene>
<reference evidence="1 2" key="1">
    <citation type="submission" date="2020-05" db="EMBL/GenBank/DDBJ databases">
        <title>Identification and distribution of gene clusters putatively required for synthesis of sphingolipid metabolism inhibitors in phylogenetically diverse species of the filamentous fungus Fusarium.</title>
        <authorList>
            <person name="Kim H.-S."/>
            <person name="Busman M."/>
            <person name="Brown D.W."/>
            <person name="Divon H."/>
            <person name="Uhlig S."/>
            <person name="Proctor R.H."/>
        </authorList>
    </citation>
    <scope>NUCLEOTIDE SEQUENCE [LARGE SCALE GENOMIC DNA]</scope>
    <source>
        <strain evidence="1 2">NRRL 25311</strain>
    </source>
</reference>
<evidence type="ECO:0000313" key="2">
    <source>
        <dbReference type="Proteomes" id="UP000562682"/>
    </source>
</evidence>
<sequence length="1068" mass="120609">MDISSVTKAFQSERLIYRSPEENDKDKEFFFKHIENDPVAKALADPSILRPKNKKGVEDFLAELQKSTLAVVLCLSPTEAKKQNIETSEPVPIGFICIGWGGNPKNREQHRATHIGIVIAEAFRNKVQQEEGQSHFSLTPLGYSQNGSLEPHPVIRPHEGFFIHQACWPIYRDKMFLESGRRYETEQILRVLFDFQQSMPSNGNDWISYLCPGNEPAVFRNEPALFLATFPDDLSRGCDFLKAHPSIYVTRPALYPLVDGGTCGVNDTQASSDVFLKLSTELNHCIINLLDNVSFCNLRLASKTVANLSKPADLPQTFWASRFNYDHEMDFFPMEYDRTETWRHLYFNLKFALKDRSKTGHMLNRLRIWRGLGMITPYLIAMLNQRPSLDNTARCREWLVSLGYEMTQKTQGFGGDRGANPSGDAYVRGSRYLKLRLGGAWISVTTGDLDGRPYILGFRVRGRDHREKFRIGLINTNAETEFLVKPSDQVIAVKVATTFGGIVGLAFRIKDELGGVDWKIVGKIDKPDDFVGITLLKPQNGPYISGLLLGLDACKVVSIQVVEKLGGATAVDRPRSSGQHVWHPAPPQPDVVTIFDPAIHEPSFILNMDFGGPSGSLLPLLTRVAIFLDDVNHTVKGFGFYYTDGTEREFGFREVLTDCRHRDTALELSVPIDGPAGERIIGLSDVDTHRWSFKVRMTPLDGSLVSLGLVHLDHLDSSLPMSRSTRPKRNEGYQGPSNSVCLNNVKRVGISCGREGRSRRPEHVSGFHFEFWDKIAPVYIGQWFKEIGHLDVCEGERITSFTFWNELVGCAFHNGRIAKYSGVRIEKSGPEPNAVEVHPGPHRNMHETCYTENRFERLDSLIWDVFHSHDTTNVEMKPSPLAKKRLSTKSHIREGVSTKSVKVFWEIEDGKGGWTSVSQIAAFFNPDTKGLCGLEFTYRDNQIRRGGYTEGAKTTYKVKRYEKVTGAFTGCATTHISGDIRDVSFILRDRERMQMDCNRVKVYDHDPNQVYPSQCHKVSTARMVPGGESECVGVYLEMWPDLKHNVCCRKFGPVYVELADEQKKQEMK</sequence>
<comment type="caution">
    <text evidence="1">The sequence shown here is derived from an EMBL/GenBank/DDBJ whole genome shotgun (WGS) entry which is preliminary data.</text>
</comment>